<accession>A0A1I4S0U2</accession>
<sequence length="48" mass="5287">MNRNMNGKFGHGRRCGLAAGATLDPSSANNYYGEPRNVMLTLKYTPKL</sequence>
<dbReference type="EMBL" id="FOTW01000024">
    <property type="protein sequence ID" value="SFM58107.1"/>
    <property type="molecule type" value="Genomic_DNA"/>
</dbReference>
<reference evidence="1 2" key="1">
    <citation type="submission" date="2016-10" db="EMBL/GenBank/DDBJ databases">
        <authorList>
            <person name="de Groot N.N."/>
        </authorList>
    </citation>
    <scope>NUCLEOTIDE SEQUENCE [LARGE SCALE GENOMIC DNA]</scope>
    <source>
        <strain evidence="1 2">ATCC 43154</strain>
    </source>
</reference>
<dbReference type="AlphaFoldDB" id="A0A1I4S0U2"/>
<evidence type="ECO:0000313" key="1">
    <source>
        <dbReference type="EMBL" id="SFM58107.1"/>
    </source>
</evidence>
<proteinExistence type="predicted"/>
<name>A0A1I4S0U2_9BURK</name>
<keyword evidence="2" id="KW-1185">Reference proteome</keyword>
<evidence type="ECO:0000313" key="2">
    <source>
        <dbReference type="Proteomes" id="UP000199470"/>
    </source>
</evidence>
<gene>
    <name evidence="1" type="ORF">SAMN02982985_04570</name>
</gene>
<dbReference type="Proteomes" id="UP000199470">
    <property type="component" value="Unassembled WGS sequence"/>
</dbReference>
<protein>
    <submittedName>
        <fullName evidence="1">Uncharacterized protein</fullName>
    </submittedName>
</protein>
<organism evidence="1 2">
    <name type="scientific">Rugamonas rubra</name>
    <dbReference type="NCBI Taxonomy" id="758825"/>
    <lineage>
        <taxon>Bacteria</taxon>
        <taxon>Pseudomonadati</taxon>
        <taxon>Pseudomonadota</taxon>
        <taxon>Betaproteobacteria</taxon>
        <taxon>Burkholderiales</taxon>
        <taxon>Oxalobacteraceae</taxon>
        <taxon>Telluria group</taxon>
        <taxon>Rugamonas</taxon>
    </lineage>
</organism>